<dbReference type="EMBL" id="ML978714">
    <property type="protein sequence ID" value="KAF2089720.1"/>
    <property type="molecule type" value="Genomic_DNA"/>
</dbReference>
<dbReference type="InterPro" id="IPR037212">
    <property type="entry name" value="Med7/Med21-like"/>
</dbReference>
<evidence type="ECO:0000256" key="11">
    <source>
        <dbReference type="SAM" id="Coils"/>
    </source>
</evidence>
<feature type="compositionally biased region" description="Low complexity" evidence="12">
    <location>
        <begin position="41"/>
        <end position="68"/>
    </location>
</feature>
<name>A0A6A5YFL8_9PEZI</name>
<dbReference type="InterPro" id="IPR021384">
    <property type="entry name" value="Mediator_Med21"/>
</dbReference>
<keyword evidence="14" id="KW-1185">Reference proteome</keyword>
<evidence type="ECO:0000256" key="8">
    <source>
        <dbReference type="ARBA" id="ARBA00023242"/>
    </source>
</evidence>
<evidence type="ECO:0000256" key="9">
    <source>
        <dbReference type="ARBA" id="ARBA00025687"/>
    </source>
</evidence>
<keyword evidence="5 10" id="KW-0805">Transcription regulation</keyword>
<dbReference type="GO" id="GO:0016592">
    <property type="term" value="C:mediator complex"/>
    <property type="evidence" value="ECO:0007669"/>
    <property type="project" value="UniProtKB-UniRule"/>
</dbReference>
<comment type="subunit">
    <text evidence="3 10">Component of the Mediator complex.</text>
</comment>
<keyword evidence="6 10" id="KW-0010">Activator</keyword>
<dbReference type="Proteomes" id="UP000799776">
    <property type="component" value="Unassembled WGS sequence"/>
</dbReference>
<sequence>MTDMLTQLQDALDVLLQQFYAGLAYTTTRHPYGTIAGQTHNPAADPSTTNTTATSPTQTQHPSTAADPSNPPQPPRSPPPDPDFTATQHEISEDIVMNIARIEALIQRLPGIGQSEKAQLARMEELNRLLEEEEGRRVEAVREKERLLQVLDERIMRVRRP</sequence>
<dbReference type="PANTHER" id="PTHR13381">
    <property type="entry name" value="RNA POLYMERASE II HOLOENZYME COMPONENT SRB7"/>
    <property type="match status" value="1"/>
</dbReference>
<comment type="similarity">
    <text evidence="2 10">Belongs to the Mediator complex subunit 21 family.</text>
</comment>
<dbReference type="Pfam" id="PF11221">
    <property type="entry name" value="Med21"/>
    <property type="match status" value="1"/>
</dbReference>
<evidence type="ECO:0000256" key="1">
    <source>
        <dbReference type="ARBA" id="ARBA00004123"/>
    </source>
</evidence>
<evidence type="ECO:0000256" key="5">
    <source>
        <dbReference type="ARBA" id="ARBA00023015"/>
    </source>
</evidence>
<gene>
    <name evidence="13" type="ORF">K490DRAFT_55296</name>
</gene>
<feature type="compositionally biased region" description="Pro residues" evidence="12">
    <location>
        <begin position="69"/>
        <end position="82"/>
    </location>
</feature>
<evidence type="ECO:0000256" key="4">
    <source>
        <dbReference type="ARBA" id="ARBA00019691"/>
    </source>
</evidence>
<evidence type="ECO:0000256" key="2">
    <source>
        <dbReference type="ARBA" id="ARBA00005770"/>
    </source>
</evidence>
<dbReference type="GO" id="GO:0006357">
    <property type="term" value="P:regulation of transcription by RNA polymerase II"/>
    <property type="evidence" value="ECO:0007669"/>
    <property type="project" value="TreeGrafter"/>
</dbReference>
<evidence type="ECO:0000256" key="7">
    <source>
        <dbReference type="ARBA" id="ARBA00023163"/>
    </source>
</evidence>
<protein>
    <recommendedName>
        <fullName evidence="4 10">Mediator of RNA polymerase II transcription subunit 21</fullName>
    </recommendedName>
</protein>
<comment type="function">
    <text evidence="9 10">Component of the Mediator complex, a coactivator involved in the regulated transcription of nearly all RNA polymerase II-dependent genes. Mediator functions as a bridge to convey information from gene-specific regulatory proteins to the basal RNA polymerase II transcription machinery. Mediator is recruited to promoters by direct interactions with regulatory proteins and serves as a scaffold for the assembly of a functional preinitiation complex with RNA polymerase II and the general transcription factors.</text>
</comment>
<comment type="subcellular location">
    <subcellularLocation>
        <location evidence="1 10">Nucleus</location>
    </subcellularLocation>
</comment>
<evidence type="ECO:0000256" key="12">
    <source>
        <dbReference type="SAM" id="MobiDB-lite"/>
    </source>
</evidence>
<keyword evidence="8 10" id="KW-0539">Nucleus</keyword>
<keyword evidence="7 10" id="KW-0804">Transcription</keyword>
<keyword evidence="11" id="KW-0175">Coiled coil</keyword>
<dbReference type="AlphaFoldDB" id="A0A6A5YFL8"/>
<dbReference type="PANTHER" id="PTHR13381:SF0">
    <property type="entry name" value="MEDIATOR OF RNA POLYMERASE II TRANSCRIPTION SUBUNIT 21"/>
    <property type="match status" value="1"/>
</dbReference>
<evidence type="ECO:0000256" key="6">
    <source>
        <dbReference type="ARBA" id="ARBA00023159"/>
    </source>
</evidence>
<reference evidence="13" key="1">
    <citation type="journal article" date="2020" name="Stud. Mycol.">
        <title>101 Dothideomycetes genomes: a test case for predicting lifestyles and emergence of pathogens.</title>
        <authorList>
            <person name="Haridas S."/>
            <person name="Albert R."/>
            <person name="Binder M."/>
            <person name="Bloem J."/>
            <person name="Labutti K."/>
            <person name="Salamov A."/>
            <person name="Andreopoulos B."/>
            <person name="Baker S."/>
            <person name="Barry K."/>
            <person name="Bills G."/>
            <person name="Bluhm B."/>
            <person name="Cannon C."/>
            <person name="Castanera R."/>
            <person name="Culley D."/>
            <person name="Daum C."/>
            <person name="Ezra D."/>
            <person name="Gonzalez J."/>
            <person name="Henrissat B."/>
            <person name="Kuo A."/>
            <person name="Liang C."/>
            <person name="Lipzen A."/>
            <person name="Lutzoni F."/>
            <person name="Magnuson J."/>
            <person name="Mondo S."/>
            <person name="Nolan M."/>
            <person name="Ohm R."/>
            <person name="Pangilinan J."/>
            <person name="Park H.-J."/>
            <person name="Ramirez L."/>
            <person name="Alfaro M."/>
            <person name="Sun H."/>
            <person name="Tritt A."/>
            <person name="Yoshinaga Y."/>
            <person name="Zwiers L.-H."/>
            <person name="Turgeon B."/>
            <person name="Goodwin S."/>
            <person name="Spatafora J."/>
            <person name="Crous P."/>
            <person name="Grigoriev I."/>
        </authorList>
    </citation>
    <scope>NUCLEOTIDE SEQUENCE</scope>
    <source>
        <strain evidence="13">CBS 121410</strain>
    </source>
</reference>
<proteinExistence type="inferred from homology"/>
<evidence type="ECO:0000313" key="14">
    <source>
        <dbReference type="Proteomes" id="UP000799776"/>
    </source>
</evidence>
<evidence type="ECO:0000256" key="3">
    <source>
        <dbReference type="ARBA" id="ARBA00011837"/>
    </source>
</evidence>
<dbReference type="Gene3D" id="6.10.280.10">
    <property type="entry name" value="Mediator complex, subunit Med21"/>
    <property type="match status" value="1"/>
</dbReference>
<evidence type="ECO:0000313" key="13">
    <source>
        <dbReference type="EMBL" id="KAF2089720.1"/>
    </source>
</evidence>
<organism evidence="13 14">
    <name type="scientific">Saccharata proteae CBS 121410</name>
    <dbReference type="NCBI Taxonomy" id="1314787"/>
    <lineage>
        <taxon>Eukaryota</taxon>
        <taxon>Fungi</taxon>
        <taxon>Dikarya</taxon>
        <taxon>Ascomycota</taxon>
        <taxon>Pezizomycotina</taxon>
        <taxon>Dothideomycetes</taxon>
        <taxon>Dothideomycetes incertae sedis</taxon>
        <taxon>Botryosphaeriales</taxon>
        <taxon>Saccharataceae</taxon>
        <taxon>Saccharata</taxon>
    </lineage>
</organism>
<feature type="coiled-coil region" evidence="11">
    <location>
        <begin position="113"/>
        <end position="150"/>
    </location>
</feature>
<accession>A0A6A5YFL8</accession>
<dbReference type="GO" id="GO:0003712">
    <property type="term" value="F:transcription coregulator activity"/>
    <property type="evidence" value="ECO:0007669"/>
    <property type="project" value="TreeGrafter"/>
</dbReference>
<evidence type="ECO:0000256" key="10">
    <source>
        <dbReference type="RuleBase" id="RU366036"/>
    </source>
</evidence>
<dbReference type="SUPFAM" id="SSF140718">
    <property type="entry name" value="Mediator hinge subcomplex-like"/>
    <property type="match status" value="1"/>
</dbReference>
<feature type="region of interest" description="Disordered" evidence="12">
    <location>
        <begin position="34"/>
        <end position="90"/>
    </location>
</feature>
<dbReference type="OrthoDB" id="526653at2759"/>